<evidence type="ECO:0000313" key="3">
    <source>
        <dbReference type="EMBL" id="GGY16743.1"/>
    </source>
</evidence>
<accession>A0A918P3G6</accession>
<dbReference type="InterPro" id="IPR011990">
    <property type="entry name" value="TPR-like_helical_dom_sf"/>
</dbReference>
<dbReference type="EMBL" id="BMVU01000111">
    <property type="protein sequence ID" value="GGY16743.1"/>
    <property type="molecule type" value="Genomic_DNA"/>
</dbReference>
<sequence>MGRRTGSRKGKNGSKAAGGKQLRRTPEAPSGKRPAAAVGQSDQVDHTGDARVTGNNSIANSGVLHITKVQSSAEPLRWPQVVGHLPAPASCFQERAEVRERIDSARNRHATVVLSQVLRGGGGVGKSQLAAKLAWEALEEGTELLVWVNATYPGQVIAEYAQAARRVRAEGADGEDAEADARAFLNWLACDRCRWLVVLDDVADPWALAAWWPRASGKGRGRVVATTRCRDAVLTGGDREVVAVDCYTPAEAVAYVGERLTRADAAHLQDGAATDLAAALGLLPLALSHAAAYMINEKVTCGQYLQLFTNRRLLLDEVLPASADTEGYGRQVAAALLLSLDAAQAADETGLAVPVLRLIAHLDPAGHPRELWQISVVLHYLRPRLGLRRSLLRPRTSPEQTHNVLRLLHRYGLIDDDSSESNGVTDNRRIVRLHSLTARAARETVPARDLPVIVRAAAEGLAQLWPEVDETLPDFAAVLRANASALTACAEDTVWTQEEARLLVWRAGKSLMAAGDFTTAIGYWEALVEQAGQRLGAGHREALLTRTNLACSYTSAGRFREAIALQERGVVECERELGSRHRATFIARANLGSSYLYAGRVSEAIAVLEQVAADRKRHLGDRHPDYENTLVNLAPCYCRVGRADEAITLLEPVNARRGRADDPNTLTVRYVLAQSYMLCGRTDEALPLMKQVVADRERQLGTDHPETLAGRASLASCYVGSDLGHEATALLEPNVRDCVRVLGPEHPNTLEARAHLANAYWKTGRQGEAVHLLEQVVADRQRLRHSAQAETVQMARMLRQWKREQHSRHR</sequence>
<reference evidence="3" key="1">
    <citation type="journal article" date="2014" name="Int. J. Syst. Evol. Microbiol.">
        <title>Complete genome sequence of Corynebacterium casei LMG S-19264T (=DSM 44701T), isolated from a smear-ripened cheese.</title>
        <authorList>
            <consortium name="US DOE Joint Genome Institute (JGI-PGF)"/>
            <person name="Walter F."/>
            <person name="Albersmeier A."/>
            <person name="Kalinowski J."/>
            <person name="Ruckert C."/>
        </authorList>
    </citation>
    <scope>NUCLEOTIDE SEQUENCE</scope>
    <source>
        <strain evidence="3">JCM 4790</strain>
    </source>
</reference>
<name>A0A918P3G6_9ACTN</name>
<evidence type="ECO:0000313" key="4">
    <source>
        <dbReference type="Proteomes" id="UP000619244"/>
    </source>
</evidence>
<feature type="domain" description="NB-ARC" evidence="2">
    <location>
        <begin position="118"/>
        <end position="252"/>
    </location>
</feature>
<dbReference type="SUPFAM" id="SSF48452">
    <property type="entry name" value="TPR-like"/>
    <property type="match status" value="3"/>
</dbReference>
<organism evidence="3 4">
    <name type="scientific">Streptomyces minutiscleroticus</name>
    <dbReference type="NCBI Taxonomy" id="68238"/>
    <lineage>
        <taxon>Bacteria</taxon>
        <taxon>Bacillati</taxon>
        <taxon>Actinomycetota</taxon>
        <taxon>Actinomycetes</taxon>
        <taxon>Kitasatosporales</taxon>
        <taxon>Streptomycetaceae</taxon>
        <taxon>Streptomyces</taxon>
    </lineage>
</organism>
<dbReference type="SUPFAM" id="SSF52540">
    <property type="entry name" value="P-loop containing nucleoside triphosphate hydrolases"/>
    <property type="match status" value="1"/>
</dbReference>
<feature type="region of interest" description="Disordered" evidence="1">
    <location>
        <begin position="1"/>
        <end position="57"/>
    </location>
</feature>
<feature type="compositionally biased region" description="Basic residues" evidence="1">
    <location>
        <begin position="1"/>
        <end position="12"/>
    </location>
</feature>
<dbReference type="Pfam" id="PF00931">
    <property type="entry name" value="NB-ARC"/>
    <property type="match status" value="1"/>
</dbReference>
<gene>
    <name evidence="3" type="ORF">GCM10010358_80470</name>
</gene>
<comment type="caution">
    <text evidence="3">The sequence shown here is derived from an EMBL/GenBank/DDBJ whole genome shotgun (WGS) entry which is preliminary data.</text>
</comment>
<dbReference type="Gene3D" id="3.40.50.300">
    <property type="entry name" value="P-loop containing nucleotide triphosphate hydrolases"/>
    <property type="match status" value="1"/>
</dbReference>
<protein>
    <submittedName>
        <fullName evidence="3">ATP-binding protein</fullName>
    </submittedName>
</protein>
<dbReference type="GO" id="GO:0043531">
    <property type="term" value="F:ADP binding"/>
    <property type="evidence" value="ECO:0007669"/>
    <property type="project" value="InterPro"/>
</dbReference>
<keyword evidence="4" id="KW-1185">Reference proteome</keyword>
<dbReference type="GO" id="GO:0005524">
    <property type="term" value="F:ATP binding"/>
    <property type="evidence" value="ECO:0007669"/>
    <property type="project" value="UniProtKB-KW"/>
</dbReference>
<dbReference type="PANTHER" id="PTHR46082:SF6">
    <property type="entry name" value="AAA+ ATPASE DOMAIN-CONTAINING PROTEIN-RELATED"/>
    <property type="match status" value="1"/>
</dbReference>
<dbReference type="Gene3D" id="1.25.40.10">
    <property type="entry name" value="Tetratricopeptide repeat domain"/>
    <property type="match status" value="2"/>
</dbReference>
<keyword evidence="3" id="KW-0547">Nucleotide-binding</keyword>
<dbReference type="Pfam" id="PF13424">
    <property type="entry name" value="TPR_12"/>
    <property type="match status" value="3"/>
</dbReference>
<dbReference type="AlphaFoldDB" id="A0A918P3G6"/>
<dbReference type="InterPro" id="IPR002182">
    <property type="entry name" value="NB-ARC"/>
</dbReference>
<keyword evidence="3" id="KW-0067">ATP-binding</keyword>
<dbReference type="InterPro" id="IPR027417">
    <property type="entry name" value="P-loop_NTPase"/>
</dbReference>
<dbReference type="InterPro" id="IPR053137">
    <property type="entry name" value="NLR-like"/>
</dbReference>
<dbReference type="PANTHER" id="PTHR46082">
    <property type="entry name" value="ATP/GTP-BINDING PROTEIN-RELATED"/>
    <property type="match status" value="1"/>
</dbReference>
<evidence type="ECO:0000259" key="2">
    <source>
        <dbReference type="Pfam" id="PF00931"/>
    </source>
</evidence>
<evidence type="ECO:0000256" key="1">
    <source>
        <dbReference type="SAM" id="MobiDB-lite"/>
    </source>
</evidence>
<reference evidence="3" key="2">
    <citation type="submission" date="2020-09" db="EMBL/GenBank/DDBJ databases">
        <authorList>
            <person name="Sun Q."/>
            <person name="Ohkuma M."/>
        </authorList>
    </citation>
    <scope>NUCLEOTIDE SEQUENCE</scope>
    <source>
        <strain evidence="3">JCM 4790</strain>
    </source>
</reference>
<proteinExistence type="predicted"/>
<dbReference type="Pfam" id="PF13374">
    <property type="entry name" value="TPR_10"/>
    <property type="match status" value="1"/>
</dbReference>
<dbReference type="Proteomes" id="UP000619244">
    <property type="component" value="Unassembled WGS sequence"/>
</dbReference>